<protein>
    <submittedName>
        <fullName evidence="4">PepSY domain-containing protein</fullName>
    </submittedName>
</protein>
<comment type="caution">
    <text evidence="4">The sequence shown here is derived from an EMBL/GenBank/DDBJ whole genome shotgun (WGS) entry which is preliminary data.</text>
</comment>
<dbReference type="AlphaFoldDB" id="A0A545AP81"/>
<gene>
    <name evidence="4" type="ORF">FL583_21205</name>
</gene>
<dbReference type="OrthoDB" id="9791166at2"/>
<feature type="domain" description="PepSY" evidence="3">
    <location>
        <begin position="71"/>
        <end position="133"/>
    </location>
</feature>
<feature type="transmembrane region" description="Helical" evidence="2">
    <location>
        <begin position="435"/>
        <end position="454"/>
    </location>
</feature>
<feature type="transmembrane region" description="Helical" evidence="2">
    <location>
        <begin position="166"/>
        <end position="184"/>
    </location>
</feature>
<feature type="transmembrane region" description="Helical" evidence="2">
    <location>
        <begin position="367"/>
        <end position="387"/>
    </location>
</feature>
<evidence type="ECO:0000256" key="2">
    <source>
        <dbReference type="SAM" id="Phobius"/>
    </source>
</evidence>
<dbReference type="InParanoid" id="A0A545AP81"/>
<organism evidence="4 5">
    <name type="scientific">Cryptosporangium phraense</name>
    <dbReference type="NCBI Taxonomy" id="2593070"/>
    <lineage>
        <taxon>Bacteria</taxon>
        <taxon>Bacillati</taxon>
        <taxon>Actinomycetota</taxon>
        <taxon>Actinomycetes</taxon>
        <taxon>Cryptosporangiales</taxon>
        <taxon>Cryptosporangiaceae</taxon>
        <taxon>Cryptosporangium</taxon>
    </lineage>
</organism>
<dbReference type="EMBL" id="VIRS01000015">
    <property type="protein sequence ID" value="TQS43106.1"/>
    <property type="molecule type" value="Genomic_DNA"/>
</dbReference>
<evidence type="ECO:0000259" key="3">
    <source>
        <dbReference type="Pfam" id="PF03413"/>
    </source>
</evidence>
<dbReference type="InterPro" id="IPR005625">
    <property type="entry name" value="PepSY-ass_TM"/>
</dbReference>
<accession>A0A545AP81</accession>
<dbReference type="PANTHER" id="PTHR34219">
    <property type="entry name" value="IRON-REGULATED INNER MEMBRANE PROTEIN-RELATED"/>
    <property type="match status" value="1"/>
</dbReference>
<dbReference type="Pfam" id="PF03929">
    <property type="entry name" value="PepSY_TM"/>
    <property type="match status" value="1"/>
</dbReference>
<name>A0A545AP81_9ACTN</name>
<dbReference type="PANTHER" id="PTHR34219:SF1">
    <property type="entry name" value="PEPSY DOMAIN-CONTAINING PROTEIN"/>
    <property type="match status" value="1"/>
</dbReference>
<dbReference type="Pfam" id="PF03413">
    <property type="entry name" value="PepSY"/>
    <property type="match status" value="1"/>
</dbReference>
<dbReference type="Proteomes" id="UP000317982">
    <property type="component" value="Unassembled WGS sequence"/>
</dbReference>
<keyword evidence="2" id="KW-0472">Membrane</keyword>
<evidence type="ECO:0000313" key="5">
    <source>
        <dbReference type="Proteomes" id="UP000317982"/>
    </source>
</evidence>
<keyword evidence="2" id="KW-1133">Transmembrane helix</keyword>
<evidence type="ECO:0000256" key="1">
    <source>
        <dbReference type="SAM" id="MobiDB-lite"/>
    </source>
</evidence>
<keyword evidence="2" id="KW-0812">Transmembrane</keyword>
<feature type="region of interest" description="Disordered" evidence="1">
    <location>
        <begin position="257"/>
        <end position="276"/>
    </location>
</feature>
<sequence>MPASEPAAAVRAVVPLSRWAVLRRLHFYAGIFIGPFLFIAALTGLAYTLTPQLDRIAYGHELYVDQITESKVPLADQVDAARAAHPTGTLTTVSVLDDPHATTRIAFSTPELAADEKVDTVYVDPYTGQVRGTLTTWYGSTPTTTWLDSFHRTLNLGDLGRNYSELAASWLWVVALGGVVLWLGRKRKYRGERGRALVPDLQAKGVRRTRGWHASVGLWITAGLLVLSATGLTWSQHAGAHFSTVLDAMKGHAPALDAGLTSGHHGTGTAPTGEGLPAGVSLEQVIRAAGPMSGRTDITVPADASTAYVVAQDDGVWPVGFDQVAVDPRSGEVTERVEYADWPFLAKLTKIGIRAHMGELFGIVNQVLLAALALGLLCVIVWGYRMWWQRRPRRATARLGAPPARGGWRALPVWFLAIAVPVTIAVGWALPLLGLSLLAFVVFDLLAGAFRWALRTPGPRPVD</sequence>
<feature type="transmembrane region" description="Helical" evidence="2">
    <location>
        <begin position="27"/>
        <end position="49"/>
    </location>
</feature>
<dbReference type="InterPro" id="IPR025711">
    <property type="entry name" value="PepSY"/>
</dbReference>
<reference evidence="4 5" key="1">
    <citation type="submission" date="2019-07" db="EMBL/GenBank/DDBJ databases">
        <title>Cryptosporangium phraense sp. nov., isolated from plant litter.</title>
        <authorList>
            <person name="Suriyachadkun C."/>
        </authorList>
    </citation>
    <scope>NUCLEOTIDE SEQUENCE [LARGE SCALE GENOMIC DNA]</scope>
    <source>
        <strain evidence="4 5">A-T 5661</strain>
    </source>
</reference>
<proteinExistence type="predicted"/>
<feature type="transmembrane region" description="Helical" evidence="2">
    <location>
        <begin position="216"/>
        <end position="234"/>
    </location>
</feature>
<keyword evidence="5" id="KW-1185">Reference proteome</keyword>
<evidence type="ECO:0000313" key="4">
    <source>
        <dbReference type="EMBL" id="TQS43106.1"/>
    </source>
</evidence>
<feature type="transmembrane region" description="Helical" evidence="2">
    <location>
        <begin position="408"/>
        <end position="429"/>
    </location>
</feature>